<evidence type="ECO:0000259" key="4">
    <source>
        <dbReference type="PROSITE" id="PS51000"/>
    </source>
</evidence>
<reference evidence="5 6" key="1">
    <citation type="submission" date="2022-12" db="EMBL/GenBank/DDBJ databases">
        <title>Draft genome sequence of Paenibacillus sp. dW9.</title>
        <authorList>
            <person name="Choi E.-W."/>
            <person name="Kim D.-U."/>
        </authorList>
    </citation>
    <scope>NUCLEOTIDE SEQUENCE [LARGE SCALE GENOMIC DNA]</scope>
    <source>
        <strain evidence="6">dW9</strain>
    </source>
</reference>
<dbReference type="InterPro" id="IPR036388">
    <property type="entry name" value="WH-like_DNA-bd_sf"/>
</dbReference>
<dbReference type="InterPro" id="IPR001034">
    <property type="entry name" value="DeoR_HTH"/>
</dbReference>
<evidence type="ECO:0000256" key="2">
    <source>
        <dbReference type="ARBA" id="ARBA00023125"/>
    </source>
</evidence>
<accession>A0ABT4Q5D2</accession>
<comment type="caution">
    <text evidence="5">The sequence shown here is derived from an EMBL/GenBank/DDBJ whole genome shotgun (WGS) entry which is preliminary data.</text>
</comment>
<dbReference type="PANTHER" id="PTHR38600:SF2">
    <property type="entry name" value="SLL0088 PROTEIN"/>
    <property type="match status" value="1"/>
</dbReference>
<evidence type="ECO:0000313" key="5">
    <source>
        <dbReference type="EMBL" id="MCZ8512002.1"/>
    </source>
</evidence>
<feature type="domain" description="HTH deoR-type" evidence="4">
    <location>
        <begin position="6"/>
        <end position="66"/>
    </location>
</feature>
<keyword evidence="3" id="KW-0804">Transcription</keyword>
<evidence type="ECO:0000313" key="6">
    <source>
        <dbReference type="Proteomes" id="UP001527882"/>
    </source>
</evidence>
<evidence type="ECO:0000256" key="3">
    <source>
        <dbReference type="ARBA" id="ARBA00023163"/>
    </source>
</evidence>
<dbReference type="RefSeq" id="WP_269880392.1">
    <property type="nucleotide sequence ID" value="NZ_JAQAGZ010000003.1"/>
</dbReference>
<dbReference type="InterPro" id="IPR011991">
    <property type="entry name" value="ArsR-like_HTH"/>
</dbReference>
<dbReference type="PANTHER" id="PTHR38600">
    <property type="entry name" value="TRANSCRIPTIONAL REGULATORY PROTEIN"/>
    <property type="match status" value="1"/>
</dbReference>
<keyword evidence="1" id="KW-0805">Transcription regulation</keyword>
<dbReference type="CDD" id="cd00090">
    <property type="entry name" value="HTH_ARSR"/>
    <property type="match status" value="1"/>
</dbReference>
<sequence>MNQEHDASTRKVLLTMLKTQGPMTVNDMSKQLGITEMAVRRHLNTLEKDGLLETKLVRQAMGRPSHTYLLTAASDDLFPKKYQHLTLDLLGELAAVAGEEQVDQLFDRRKDRLIERYTDQTEGKPLPERIQALADIQNANGYMVEWEQPEEGMFVFREHNCPIAQVAQQYQHACSCELAMFRKLLDAEVERTECLAKGGARCTYIIHGNK</sequence>
<dbReference type="EMBL" id="JAQAGZ010000003">
    <property type="protein sequence ID" value="MCZ8512002.1"/>
    <property type="molecule type" value="Genomic_DNA"/>
</dbReference>
<dbReference type="Proteomes" id="UP001527882">
    <property type="component" value="Unassembled WGS sequence"/>
</dbReference>
<organism evidence="5 6">
    <name type="scientific">Paenibacillus gyeongsangnamensis</name>
    <dbReference type="NCBI Taxonomy" id="3388067"/>
    <lineage>
        <taxon>Bacteria</taxon>
        <taxon>Bacillati</taxon>
        <taxon>Bacillota</taxon>
        <taxon>Bacilli</taxon>
        <taxon>Bacillales</taxon>
        <taxon>Paenibacillaceae</taxon>
        <taxon>Paenibacillus</taxon>
    </lineage>
</organism>
<gene>
    <name evidence="5" type="ORF">O9H85_06095</name>
</gene>
<keyword evidence="6" id="KW-1185">Reference proteome</keyword>
<protein>
    <submittedName>
        <fullName evidence="5">Transcriptional regulator</fullName>
    </submittedName>
</protein>
<dbReference type="Gene3D" id="1.10.10.10">
    <property type="entry name" value="Winged helix-like DNA-binding domain superfamily/Winged helix DNA-binding domain"/>
    <property type="match status" value="1"/>
</dbReference>
<dbReference type="PROSITE" id="PS51000">
    <property type="entry name" value="HTH_DEOR_2"/>
    <property type="match status" value="1"/>
</dbReference>
<evidence type="ECO:0000256" key="1">
    <source>
        <dbReference type="ARBA" id="ARBA00023015"/>
    </source>
</evidence>
<keyword evidence="2" id="KW-0238">DNA-binding</keyword>
<dbReference type="SUPFAM" id="SSF46785">
    <property type="entry name" value="Winged helix' DNA-binding domain"/>
    <property type="match status" value="1"/>
</dbReference>
<dbReference type="Pfam" id="PF12840">
    <property type="entry name" value="HTH_20"/>
    <property type="match status" value="1"/>
</dbReference>
<proteinExistence type="predicted"/>
<dbReference type="InterPro" id="IPR036390">
    <property type="entry name" value="WH_DNA-bd_sf"/>
</dbReference>
<name>A0ABT4Q5D2_9BACL</name>